<accession>K0UUQ3</accession>
<dbReference type="EMBL" id="ALQA01000014">
    <property type="protein sequence ID" value="EJZ10501.1"/>
    <property type="molecule type" value="Genomic_DNA"/>
</dbReference>
<organism evidence="5 6">
    <name type="scientific">Mycolicibacterium vaccae ATCC 25954</name>
    <dbReference type="NCBI Taxonomy" id="1194972"/>
    <lineage>
        <taxon>Bacteria</taxon>
        <taxon>Bacillati</taxon>
        <taxon>Actinomycetota</taxon>
        <taxon>Actinomycetes</taxon>
        <taxon>Mycobacteriales</taxon>
        <taxon>Mycobacteriaceae</taxon>
        <taxon>Mycolicibacterium</taxon>
    </lineage>
</organism>
<gene>
    <name evidence="5" type="ORF">MVAC_09074</name>
</gene>
<dbReference type="InterPro" id="IPR008920">
    <property type="entry name" value="TF_FadR/GntR_C"/>
</dbReference>
<dbReference type="InterPro" id="IPR011711">
    <property type="entry name" value="GntR_C"/>
</dbReference>
<dbReference type="CDD" id="cd07377">
    <property type="entry name" value="WHTH_GntR"/>
    <property type="match status" value="1"/>
</dbReference>
<dbReference type="PANTHER" id="PTHR43537">
    <property type="entry name" value="TRANSCRIPTIONAL REGULATOR, GNTR FAMILY"/>
    <property type="match status" value="1"/>
</dbReference>
<dbReference type="GO" id="GO:0003700">
    <property type="term" value="F:DNA-binding transcription factor activity"/>
    <property type="evidence" value="ECO:0007669"/>
    <property type="project" value="InterPro"/>
</dbReference>
<keyword evidence="2" id="KW-0238">DNA-binding</keyword>
<evidence type="ECO:0000256" key="1">
    <source>
        <dbReference type="ARBA" id="ARBA00023015"/>
    </source>
</evidence>
<keyword evidence="3" id="KW-0804">Transcription</keyword>
<dbReference type="InterPro" id="IPR036388">
    <property type="entry name" value="WH-like_DNA-bd_sf"/>
</dbReference>
<dbReference type="Pfam" id="PF00392">
    <property type="entry name" value="GntR"/>
    <property type="match status" value="1"/>
</dbReference>
<evidence type="ECO:0000256" key="3">
    <source>
        <dbReference type="ARBA" id="ARBA00023163"/>
    </source>
</evidence>
<dbReference type="Gene3D" id="1.20.120.530">
    <property type="entry name" value="GntR ligand-binding domain-like"/>
    <property type="match status" value="1"/>
</dbReference>
<dbReference type="InterPro" id="IPR000524">
    <property type="entry name" value="Tscrpt_reg_HTH_GntR"/>
</dbReference>
<dbReference type="AlphaFoldDB" id="K0UUQ3"/>
<evidence type="ECO:0000256" key="2">
    <source>
        <dbReference type="ARBA" id="ARBA00023125"/>
    </source>
</evidence>
<sequence>MTDTSQLSPPQTAFEQLRSWILAGSLAPGQRLQVRDVARGMGLSTMPVREALIRLEEAGLVTQEPRKGAVVARLSLDDLHDYYGLRQILEPPSLQLGVEQMTPERLARLRSTMTALQEAVDDGDLITVLDLDEQVLLLIHGAVANRQLTRVIKSTWARVRPYKLLFTTTAQDDAGLYIAREDAHFVELAAARDGAGAHQLMTQSLANAKLRLAELLRSHDGSSPPSRAKGDSLVDVIARLMQGDGGGGGA</sequence>
<protein>
    <submittedName>
        <fullName evidence="5">GntR family transcriptional regulator</fullName>
    </submittedName>
</protein>
<evidence type="ECO:0000313" key="6">
    <source>
        <dbReference type="Proteomes" id="UP000006072"/>
    </source>
</evidence>
<dbReference type="RefSeq" id="WP_003930360.1">
    <property type="nucleotide sequence ID" value="NZ_JH814690.1"/>
</dbReference>
<dbReference type="Pfam" id="PF07729">
    <property type="entry name" value="FCD"/>
    <property type="match status" value="1"/>
</dbReference>
<dbReference type="PROSITE" id="PS50949">
    <property type="entry name" value="HTH_GNTR"/>
    <property type="match status" value="1"/>
</dbReference>
<dbReference type="PATRIC" id="fig|1194972.3.peg.1823"/>
<dbReference type="SMART" id="SM00345">
    <property type="entry name" value="HTH_GNTR"/>
    <property type="match status" value="1"/>
</dbReference>
<name>K0UUQ3_MYCVA</name>
<comment type="caution">
    <text evidence="5">The sequence shown here is derived from an EMBL/GenBank/DDBJ whole genome shotgun (WGS) entry which is preliminary data.</text>
</comment>
<reference evidence="5 6" key="1">
    <citation type="journal article" date="2012" name="J. Bacteriol.">
        <title>Complete Genome Sequence of Mycobacterium vaccae Type Strain ATCC 25954.</title>
        <authorList>
            <person name="Ho Y.S."/>
            <person name="Adroub S.A."/>
            <person name="Abadi M."/>
            <person name="Al Alwan B."/>
            <person name="Alkhateeb R."/>
            <person name="Gao G."/>
            <person name="Ragab A."/>
            <person name="Ali S."/>
            <person name="van Soolingen D."/>
            <person name="Bitter W."/>
            <person name="Pain A."/>
            <person name="Abdallah A.M."/>
        </authorList>
    </citation>
    <scope>NUCLEOTIDE SEQUENCE [LARGE SCALE GENOMIC DNA]</scope>
    <source>
        <strain evidence="5 6">ATCC 25954</strain>
    </source>
</reference>
<keyword evidence="6" id="KW-1185">Reference proteome</keyword>
<proteinExistence type="predicted"/>
<keyword evidence="1" id="KW-0805">Transcription regulation</keyword>
<dbReference type="SUPFAM" id="SSF48008">
    <property type="entry name" value="GntR ligand-binding domain-like"/>
    <property type="match status" value="1"/>
</dbReference>
<dbReference type="Gene3D" id="1.10.10.10">
    <property type="entry name" value="Winged helix-like DNA-binding domain superfamily/Winged helix DNA-binding domain"/>
    <property type="match status" value="1"/>
</dbReference>
<dbReference type="HOGENOM" id="CLU_017584_5_4_11"/>
<evidence type="ECO:0000259" key="4">
    <source>
        <dbReference type="PROSITE" id="PS50949"/>
    </source>
</evidence>
<dbReference type="PANTHER" id="PTHR43537:SF5">
    <property type="entry name" value="UXU OPERON TRANSCRIPTIONAL REGULATOR"/>
    <property type="match status" value="1"/>
</dbReference>
<dbReference type="SMART" id="SM00895">
    <property type="entry name" value="FCD"/>
    <property type="match status" value="1"/>
</dbReference>
<dbReference type="eggNOG" id="COG1802">
    <property type="taxonomic scope" value="Bacteria"/>
</dbReference>
<dbReference type="InterPro" id="IPR036390">
    <property type="entry name" value="WH_DNA-bd_sf"/>
</dbReference>
<dbReference type="GO" id="GO:0003677">
    <property type="term" value="F:DNA binding"/>
    <property type="evidence" value="ECO:0007669"/>
    <property type="project" value="UniProtKB-KW"/>
</dbReference>
<dbReference type="Proteomes" id="UP000006072">
    <property type="component" value="Unassembled WGS sequence"/>
</dbReference>
<feature type="domain" description="HTH gntR-type" evidence="4">
    <location>
        <begin position="7"/>
        <end position="74"/>
    </location>
</feature>
<evidence type="ECO:0000313" key="5">
    <source>
        <dbReference type="EMBL" id="EJZ10501.1"/>
    </source>
</evidence>
<dbReference type="SUPFAM" id="SSF46785">
    <property type="entry name" value="Winged helix' DNA-binding domain"/>
    <property type="match status" value="1"/>
</dbReference>